<gene>
    <name evidence="2" type="ORF">K4H94_00825</name>
</gene>
<keyword evidence="1" id="KW-1133">Transmembrane helix</keyword>
<proteinExistence type="predicted"/>
<dbReference type="GeneID" id="66301787"/>
<dbReference type="AlphaFoldDB" id="A0ABD4RDX1"/>
<keyword evidence="1" id="KW-0812">Transmembrane</keyword>
<keyword evidence="1" id="KW-0472">Membrane</keyword>
<evidence type="ECO:0000313" key="3">
    <source>
        <dbReference type="Proteomes" id="UP000775179"/>
    </source>
</evidence>
<comment type="caution">
    <text evidence="2">The sequence shown here is derived from an EMBL/GenBank/DDBJ whole genome shotgun (WGS) entry which is preliminary data.</text>
</comment>
<organism evidence="2 3">
    <name type="scientific">Clostridium chauvoei</name>
    <dbReference type="NCBI Taxonomy" id="46867"/>
    <lineage>
        <taxon>Bacteria</taxon>
        <taxon>Bacillati</taxon>
        <taxon>Bacillota</taxon>
        <taxon>Clostridia</taxon>
        <taxon>Eubacteriales</taxon>
        <taxon>Clostridiaceae</taxon>
        <taxon>Clostridium</taxon>
    </lineage>
</organism>
<evidence type="ECO:0000256" key="1">
    <source>
        <dbReference type="SAM" id="Phobius"/>
    </source>
</evidence>
<dbReference type="RefSeq" id="WP_021875775.1">
    <property type="nucleotide sequence ID" value="NZ_CP018630.1"/>
</dbReference>
<dbReference type="Proteomes" id="UP000775179">
    <property type="component" value="Unassembled WGS sequence"/>
</dbReference>
<evidence type="ECO:0000313" key="2">
    <source>
        <dbReference type="EMBL" id="MBX7289594.1"/>
    </source>
</evidence>
<dbReference type="EMBL" id="JAIFTX010000002">
    <property type="protein sequence ID" value="MBX7289594.1"/>
    <property type="molecule type" value="Genomic_DNA"/>
</dbReference>
<sequence>MVIIIIVSCILLLFLLPIPLKITIYKNKAYFHIKVFNLVLLSPEKGILNDLLKKPNEKKSSNKNINTKVNKHNLFSKKNKKLSLISLYRSITNNKFRPWFKLKGELDFAFNDAAYTAIGYGLLCNLNPILFAVFNQIFSVKKFKLQINPHFNEDKILNFTISSIIYFNLAHAIRILYLIYNSFENIEEVSPV</sequence>
<protein>
    <submittedName>
        <fullName evidence="2">DUF2953 domain-containing protein</fullName>
    </submittedName>
</protein>
<dbReference type="Pfam" id="PF11167">
    <property type="entry name" value="DUF2953"/>
    <property type="match status" value="1"/>
</dbReference>
<reference evidence="2 3" key="1">
    <citation type="submission" date="2021-08" db="EMBL/GenBank/DDBJ databases">
        <title>Genome sequence analysis of Clostridium chauvoei strains of European origin and evaluation of typing options for outbreak investigations.</title>
        <authorList>
            <person name="Abdel-Glil M."/>
            <person name="Thomas P."/>
            <person name="Seyboldt C."/>
        </authorList>
    </citation>
    <scope>NUCLEOTIDE SEQUENCE [LARGE SCALE GENOMIC DNA]</scope>
    <source>
        <strain evidence="2 3">S0260-09</strain>
    </source>
</reference>
<name>A0ABD4RDX1_9CLOT</name>
<feature type="transmembrane region" description="Helical" evidence="1">
    <location>
        <begin position="113"/>
        <end position="135"/>
    </location>
</feature>
<feature type="transmembrane region" description="Helical" evidence="1">
    <location>
        <begin position="156"/>
        <end position="180"/>
    </location>
</feature>
<dbReference type="InterPro" id="IPR021338">
    <property type="entry name" value="DUF2953"/>
</dbReference>
<dbReference type="KEGG" id="cchv:BTM20_07890"/>
<accession>A0ABD4RDX1</accession>